<evidence type="ECO:0000259" key="6">
    <source>
        <dbReference type="PROSITE" id="PS50109"/>
    </source>
</evidence>
<dbReference type="InterPro" id="IPR005467">
    <property type="entry name" value="His_kinase_dom"/>
</dbReference>
<dbReference type="PROSITE" id="PS50113">
    <property type="entry name" value="PAC"/>
    <property type="match status" value="1"/>
</dbReference>
<comment type="caution">
    <text evidence="9">The sequence shown here is derived from an EMBL/GenBank/DDBJ whole genome shotgun (WGS) entry which is preliminary data.</text>
</comment>
<evidence type="ECO:0000256" key="5">
    <source>
        <dbReference type="ARBA" id="ARBA00022777"/>
    </source>
</evidence>
<dbReference type="PROSITE" id="PS50112">
    <property type="entry name" value="PAS"/>
    <property type="match status" value="1"/>
</dbReference>
<dbReference type="Proteomes" id="UP000240912">
    <property type="component" value="Unassembled WGS sequence"/>
</dbReference>
<dbReference type="Gene3D" id="3.30.450.20">
    <property type="entry name" value="PAS domain"/>
    <property type="match status" value="1"/>
</dbReference>
<dbReference type="PROSITE" id="PS50109">
    <property type="entry name" value="HIS_KIN"/>
    <property type="match status" value="1"/>
</dbReference>
<dbReference type="InterPro" id="IPR003018">
    <property type="entry name" value="GAF"/>
</dbReference>
<keyword evidence="10" id="KW-1185">Reference proteome</keyword>
<dbReference type="InterPro" id="IPR036890">
    <property type="entry name" value="HATPase_C_sf"/>
</dbReference>
<dbReference type="PRINTS" id="PR00344">
    <property type="entry name" value="BCTRLSENSOR"/>
</dbReference>
<dbReference type="PANTHER" id="PTHR43047">
    <property type="entry name" value="TWO-COMPONENT HISTIDINE PROTEIN KINASE"/>
    <property type="match status" value="1"/>
</dbReference>
<dbReference type="InterPro" id="IPR000700">
    <property type="entry name" value="PAS-assoc_C"/>
</dbReference>
<evidence type="ECO:0000259" key="7">
    <source>
        <dbReference type="PROSITE" id="PS50112"/>
    </source>
</evidence>
<dbReference type="GO" id="GO:0000155">
    <property type="term" value="F:phosphorelay sensor kinase activity"/>
    <property type="evidence" value="ECO:0007669"/>
    <property type="project" value="InterPro"/>
</dbReference>
<evidence type="ECO:0000259" key="8">
    <source>
        <dbReference type="PROSITE" id="PS50113"/>
    </source>
</evidence>
<dbReference type="SUPFAM" id="SSF55874">
    <property type="entry name" value="ATPase domain of HSP90 chaperone/DNA topoisomerase II/histidine kinase"/>
    <property type="match status" value="1"/>
</dbReference>
<evidence type="ECO:0000256" key="1">
    <source>
        <dbReference type="ARBA" id="ARBA00000085"/>
    </source>
</evidence>
<dbReference type="CDD" id="cd00130">
    <property type="entry name" value="PAS"/>
    <property type="match status" value="1"/>
</dbReference>
<dbReference type="Gene3D" id="3.30.565.10">
    <property type="entry name" value="Histidine kinase-like ATPase, C-terminal domain"/>
    <property type="match status" value="1"/>
</dbReference>
<dbReference type="GO" id="GO:0009927">
    <property type="term" value="F:histidine phosphotransfer kinase activity"/>
    <property type="evidence" value="ECO:0007669"/>
    <property type="project" value="TreeGrafter"/>
</dbReference>
<keyword evidence="4" id="KW-0808">Transferase</keyword>
<dbReference type="NCBIfam" id="TIGR00229">
    <property type="entry name" value="sensory_box"/>
    <property type="match status" value="1"/>
</dbReference>
<dbReference type="SMART" id="SM00086">
    <property type="entry name" value="PAC"/>
    <property type="match status" value="1"/>
</dbReference>
<reference evidence="9 10" key="1">
    <citation type="submission" date="2018-03" db="EMBL/GenBank/DDBJ databases">
        <authorList>
            <person name="Keele B.F."/>
        </authorList>
    </citation>
    <scope>NUCLEOTIDE SEQUENCE [LARGE SCALE GENOMIC DNA]</scope>
    <source>
        <strain evidence="9 10">YL28-9</strain>
    </source>
</reference>
<dbReference type="SUPFAM" id="SSF55781">
    <property type="entry name" value="GAF domain-like"/>
    <property type="match status" value="1"/>
</dbReference>
<feature type="domain" description="Histidine kinase" evidence="6">
    <location>
        <begin position="447"/>
        <end position="658"/>
    </location>
</feature>
<gene>
    <name evidence="9" type="ORF">C7T94_18975</name>
</gene>
<evidence type="ECO:0000256" key="3">
    <source>
        <dbReference type="ARBA" id="ARBA00022553"/>
    </source>
</evidence>
<dbReference type="SMART" id="SM00387">
    <property type="entry name" value="HATPase_c"/>
    <property type="match status" value="1"/>
</dbReference>
<evidence type="ECO:0000256" key="2">
    <source>
        <dbReference type="ARBA" id="ARBA00012438"/>
    </source>
</evidence>
<dbReference type="CDD" id="cd00082">
    <property type="entry name" value="HisKA"/>
    <property type="match status" value="1"/>
</dbReference>
<keyword evidence="3" id="KW-0597">Phosphoprotein</keyword>
<dbReference type="InterPro" id="IPR003594">
    <property type="entry name" value="HATPase_dom"/>
</dbReference>
<dbReference type="Pfam" id="PF00512">
    <property type="entry name" value="HisKA"/>
    <property type="match status" value="1"/>
</dbReference>
<dbReference type="InterPro" id="IPR035965">
    <property type="entry name" value="PAS-like_dom_sf"/>
</dbReference>
<accession>A0A2T3HGH9</accession>
<name>A0A2T3HGH9_9SPHI</name>
<evidence type="ECO:0000313" key="10">
    <source>
        <dbReference type="Proteomes" id="UP000240912"/>
    </source>
</evidence>
<dbReference type="InterPro" id="IPR004358">
    <property type="entry name" value="Sig_transdc_His_kin-like_C"/>
</dbReference>
<feature type="domain" description="PAC" evidence="8">
    <location>
        <begin position="208"/>
        <end position="260"/>
    </location>
</feature>
<protein>
    <recommendedName>
        <fullName evidence="2">histidine kinase</fullName>
        <ecNumber evidence="2">2.7.13.3</ecNumber>
    </recommendedName>
</protein>
<dbReference type="AlphaFoldDB" id="A0A2T3HGH9"/>
<dbReference type="RefSeq" id="WP_107217668.1">
    <property type="nucleotide sequence ID" value="NZ_KZ686274.1"/>
</dbReference>
<dbReference type="Pfam" id="PF13426">
    <property type="entry name" value="PAS_9"/>
    <property type="match status" value="1"/>
</dbReference>
<dbReference type="FunFam" id="3.30.565.10:FF:000006">
    <property type="entry name" value="Sensor histidine kinase WalK"/>
    <property type="match status" value="1"/>
</dbReference>
<dbReference type="SUPFAM" id="SSF55785">
    <property type="entry name" value="PYP-like sensor domain (PAS domain)"/>
    <property type="match status" value="2"/>
</dbReference>
<dbReference type="GO" id="GO:0005886">
    <property type="term" value="C:plasma membrane"/>
    <property type="evidence" value="ECO:0007669"/>
    <property type="project" value="TreeGrafter"/>
</dbReference>
<dbReference type="PANTHER" id="PTHR43047:SF72">
    <property type="entry name" value="OSMOSENSING HISTIDINE PROTEIN KINASE SLN1"/>
    <property type="match status" value="1"/>
</dbReference>
<keyword evidence="5 9" id="KW-0418">Kinase</keyword>
<dbReference type="Gene3D" id="1.10.287.130">
    <property type="match status" value="1"/>
</dbReference>
<comment type="catalytic activity">
    <reaction evidence="1">
        <text>ATP + protein L-histidine = ADP + protein N-phospho-L-histidine.</text>
        <dbReference type="EC" id="2.7.13.3"/>
    </reaction>
</comment>
<dbReference type="SMART" id="SM00388">
    <property type="entry name" value="HisKA"/>
    <property type="match status" value="1"/>
</dbReference>
<dbReference type="OrthoDB" id="9813151at2"/>
<dbReference type="SMART" id="SM00065">
    <property type="entry name" value="GAF"/>
    <property type="match status" value="1"/>
</dbReference>
<dbReference type="InterPro" id="IPR000014">
    <property type="entry name" value="PAS"/>
</dbReference>
<dbReference type="GO" id="GO:0006355">
    <property type="term" value="P:regulation of DNA-templated transcription"/>
    <property type="evidence" value="ECO:0007669"/>
    <property type="project" value="InterPro"/>
</dbReference>
<dbReference type="EMBL" id="PYLS01000010">
    <property type="protein sequence ID" value="PST81556.1"/>
    <property type="molecule type" value="Genomic_DNA"/>
</dbReference>
<dbReference type="InterPro" id="IPR029016">
    <property type="entry name" value="GAF-like_dom_sf"/>
</dbReference>
<evidence type="ECO:0000256" key="4">
    <source>
        <dbReference type="ARBA" id="ARBA00022679"/>
    </source>
</evidence>
<dbReference type="InterPro" id="IPR003661">
    <property type="entry name" value="HisK_dim/P_dom"/>
</dbReference>
<organism evidence="9 10">
    <name type="scientific">Pedobacter yulinensis</name>
    <dbReference type="NCBI Taxonomy" id="2126353"/>
    <lineage>
        <taxon>Bacteria</taxon>
        <taxon>Pseudomonadati</taxon>
        <taxon>Bacteroidota</taxon>
        <taxon>Sphingobacteriia</taxon>
        <taxon>Sphingobacteriales</taxon>
        <taxon>Sphingobacteriaceae</taxon>
        <taxon>Pedobacter</taxon>
    </lineage>
</organism>
<proteinExistence type="predicted"/>
<dbReference type="SMART" id="SM00091">
    <property type="entry name" value="PAS"/>
    <property type="match status" value="2"/>
</dbReference>
<dbReference type="Pfam" id="PF02518">
    <property type="entry name" value="HATPase_c"/>
    <property type="match status" value="1"/>
</dbReference>
<dbReference type="EC" id="2.7.13.3" evidence="2"/>
<dbReference type="InterPro" id="IPR001610">
    <property type="entry name" value="PAC"/>
</dbReference>
<dbReference type="Pfam" id="PF13185">
    <property type="entry name" value="GAF_2"/>
    <property type="match status" value="1"/>
</dbReference>
<evidence type="ECO:0000313" key="9">
    <source>
        <dbReference type="EMBL" id="PST81556.1"/>
    </source>
</evidence>
<sequence>MELSATSSGNPGTELVRAFENAAIPVFFCNSMGAISFSNEAAHNLLGRRPAKDDRWNIPGTLFEPDGRPVAPENHPLAVSLSAGRAVAPAEFMIRCADSGVKFVVIHCAILESGESAAGGYYTLTDITAYKNSTQDAVLSAIVESSEDAIISKDLQGNIRSWNKGAERVFGYTADEVVGKHISILIPARLQQEEETIINSIRRGEKIDHFQTRRLHKNGHEIDISLTVSPVKDKFGNIYGASKVARDITERIVGEESRARSAERILYLNTIGRTLSESLDLQEILQKVTDLTTSLTGAQFGAFFYNQVDKKGETMTLFTLSGAPREAFEKFGFPRNTAVFHPTFSGHGVIRVDDITKDDRYGKNAPHYGMPQGHLPVTSYLAVPVISSAGNVAGGLFFGHPEPGVFKEEHEDLVTGIASQAAIAIDNSKLFEEVKTLSHKKDEFIAMATHELKTPLTSMTGYLQMLQLKISEPGQRLFVDKAMNQVRKLNAMITDLFDISKIQAGKLQLNYSRFAFFSFLREIIESLRTSGMQHQVHYEQPAEVFIEADKLRLEQVLSNLLTNAAKYSPDRKQIELSFEVSDQLTVHVQDRGLGMEPEHINNIFNQFYRVESVPRNISGLGLGLFISKEIVERHHGSIWVKSVKGEGSVFSFRIPLAPEI</sequence>
<dbReference type="Gene3D" id="3.30.450.40">
    <property type="match status" value="1"/>
</dbReference>
<feature type="domain" description="PAS" evidence="7">
    <location>
        <begin position="135"/>
        <end position="204"/>
    </location>
</feature>